<organism evidence="5 6">
    <name type="scientific">Gordonia amarae NBRC 15530</name>
    <dbReference type="NCBI Taxonomy" id="1075090"/>
    <lineage>
        <taxon>Bacteria</taxon>
        <taxon>Bacillati</taxon>
        <taxon>Actinomycetota</taxon>
        <taxon>Actinomycetes</taxon>
        <taxon>Mycobacteriales</taxon>
        <taxon>Gordoniaceae</taxon>
        <taxon>Gordonia</taxon>
    </lineage>
</organism>
<dbReference type="InterPro" id="IPR025110">
    <property type="entry name" value="AMP-bd_C"/>
</dbReference>
<dbReference type="PANTHER" id="PTHR45527">
    <property type="entry name" value="NONRIBOSOMAL PEPTIDE SYNTHETASE"/>
    <property type="match status" value="1"/>
</dbReference>
<dbReference type="SUPFAM" id="SSF56801">
    <property type="entry name" value="Acetyl-CoA synthetase-like"/>
    <property type="match status" value="1"/>
</dbReference>
<dbReference type="InterPro" id="IPR001242">
    <property type="entry name" value="Condensation_dom"/>
</dbReference>
<dbReference type="PANTHER" id="PTHR45527:SF1">
    <property type="entry name" value="FATTY ACID SYNTHASE"/>
    <property type="match status" value="1"/>
</dbReference>
<protein>
    <submittedName>
        <fullName evidence="5">Putative non-ribosomal peptide synthetase</fullName>
    </submittedName>
</protein>
<feature type="non-terminal residue" evidence="5">
    <location>
        <position position="342"/>
    </location>
</feature>
<evidence type="ECO:0000256" key="2">
    <source>
        <dbReference type="ARBA" id="ARBA00022450"/>
    </source>
</evidence>
<name>G7GPG2_9ACTN</name>
<dbReference type="RefSeq" id="WP_005186681.1">
    <property type="nucleotide sequence ID" value="NZ_BAED01000037.1"/>
</dbReference>
<dbReference type="Gene3D" id="2.30.38.10">
    <property type="entry name" value="Luciferase, Domain 3"/>
    <property type="match status" value="1"/>
</dbReference>
<feature type="non-terminal residue" evidence="5">
    <location>
        <position position="1"/>
    </location>
</feature>
<dbReference type="InterPro" id="IPR036736">
    <property type="entry name" value="ACP-like_sf"/>
</dbReference>
<dbReference type="eggNOG" id="COG1020">
    <property type="taxonomic scope" value="Bacteria"/>
</dbReference>
<dbReference type="InterPro" id="IPR045851">
    <property type="entry name" value="AMP-bd_C_sf"/>
</dbReference>
<dbReference type="STRING" id="1075090.GOAMR_37_00010"/>
<feature type="domain" description="Carrier" evidence="4">
    <location>
        <begin position="170"/>
        <end position="245"/>
    </location>
</feature>
<dbReference type="InterPro" id="IPR020806">
    <property type="entry name" value="PKS_PP-bd"/>
</dbReference>
<comment type="caution">
    <text evidence="5">The sequence shown here is derived from an EMBL/GenBank/DDBJ whole genome shotgun (WGS) entry which is preliminary data.</text>
</comment>
<sequence length="342" mass="36481">PAGVPGELYLGGVQLARGYAARGDLTADRFLADPFGEPGSRMYRTGDLVRRRTDGVLEYLGRTDFQVKLRGQRVELGEIESAIASAPGVVHAAATVIDSPTGDQHLIGYVSPASVDTEVVRAAVAASLPVYMVPTIWVGIDDVVLNSAGKLDRKALPAPDFGSVEAEYTAPRTPAEEALAAVFADVLGVDRVSVAGSFFELGGNSLSAMRLAARASDVLGVEVSVRDIFGAPSVRELIEATSGHGAALVPVTVVEPRPARVPLSFAQQRMWFINRFDASGATYNIPAVLRLTGELDVDALRRAVIDVLKRHEVLRTSFPSDAGEPYQLVGDIAEFDERGIWQ</sequence>
<dbReference type="OrthoDB" id="2472181at2"/>
<dbReference type="Pfam" id="PF00668">
    <property type="entry name" value="Condensation"/>
    <property type="match status" value="1"/>
</dbReference>
<evidence type="ECO:0000313" key="5">
    <source>
        <dbReference type="EMBL" id="GAB05487.1"/>
    </source>
</evidence>
<dbReference type="SUPFAM" id="SSF47336">
    <property type="entry name" value="ACP-like"/>
    <property type="match status" value="1"/>
</dbReference>
<dbReference type="GO" id="GO:0031177">
    <property type="term" value="F:phosphopantetheine binding"/>
    <property type="evidence" value="ECO:0007669"/>
    <property type="project" value="InterPro"/>
</dbReference>
<gene>
    <name evidence="5" type="ORF">GOAMR_37_00010</name>
</gene>
<dbReference type="PROSITE" id="PS00012">
    <property type="entry name" value="PHOSPHOPANTETHEINE"/>
    <property type="match status" value="1"/>
</dbReference>
<dbReference type="UniPathway" id="UPA00011"/>
<dbReference type="InterPro" id="IPR023213">
    <property type="entry name" value="CAT-like_dom_sf"/>
</dbReference>
<accession>G7GPG2</accession>
<dbReference type="EMBL" id="BAED01000037">
    <property type="protein sequence ID" value="GAB05487.1"/>
    <property type="molecule type" value="Genomic_DNA"/>
</dbReference>
<dbReference type="PROSITE" id="PS50075">
    <property type="entry name" value="CARRIER"/>
    <property type="match status" value="1"/>
</dbReference>
<dbReference type="InterPro" id="IPR006162">
    <property type="entry name" value="Ppantetheine_attach_site"/>
</dbReference>
<evidence type="ECO:0000259" key="4">
    <source>
        <dbReference type="PROSITE" id="PS50075"/>
    </source>
</evidence>
<reference evidence="5 6" key="1">
    <citation type="submission" date="2011-11" db="EMBL/GenBank/DDBJ databases">
        <title>Whole genome shotgun sequence of Gordonia amarae NBRC 15530.</title>
        <authorList>
            <person name="Takarada H."/>
            <person name="Hosoyama A."/>
            <person name="Tsuchikane K."/>
            <person name="Katsumata H."/>
            <person name="Yamazaki S."/>
            <person name="Fujita N."/>
        </authorList>
    </citation>
    <scope>NUCLEOTIDE SEQUENCE [LARGE SCALE GENOMIC DNA]</scope>
    <source>
        <strain evidence="5 6">NBRC 15530</strain>
    </source>
</reference>
<dbReference type="Pfam" id="PF00550">
    <property type="entry name" value="PP-binding"/>
    <property type="match status" value="1"/>
</dbReference>
<dbReference type="AlphaFoldDB" id="G7GPG2"/>
<dbReference type="InterPro" id="IPR009081">
    <property type="entry name" value="PP-bd_ACP"/>
</dbReference>
<dbReference type="FunFam" id="1.10.1200.10:FF:000005">
    <property type="entry name" value="Nonribosomal peptide synthetase 1"/>
    <property type="match status" value="1"/>
</dbReference>
<dbReference type="Pfam" id="PF13193">
    <property type="entry name" value="AMP-binding_C"/>
    <property type="match status" value="1"/>
</dbReference>
<dbReference type="Gene3D" id="3.30.559.10">
    <property type="entry name" value="Chloramphenicol acetyltransferase-like domain"/>
    <property type="match status" value="1"/>
</dbReference>
<evidence type="ECO:0000256" key="3">
    <source>
        <dbReference type="ARBA" id="ARBA00022553"/>
    </source>
</evidence>
<dbReference type="GO" id="GO:0043041">
    <property type="term" value="P:amino acid activation for nonribosomal peptide biosynthetic process"/>
    <property type="evidence" value="ECO:0007669"/>
    <property type="project" value="TreeGrafter"/>
</dbReference>
<dbReference type="Gene3D" id="3.30.300.30">
    <property type="match status" value="1"/>
</dbReference>
<dbReference type="Proteomes" id="UP000006023">
    <property type="component" value="Unassembled WGS sequence"/>
</dbReference>
<dbReference type="GO" id="GO:0044550">
    <property type="term" value="P:secondary metabolite biosynthetic process"/>
    <property type="evidence" value="ECO:0007669"/>
    <property type="project" value="TreeGrafter"/>
</dbReference>
<keyword evidence="6" id="KW-1185">Reference proteome</keyword>
<dbReference type="SMART" id="SM00823">
    <property type="entry name" value="PKS_PP"/>
    <property type="match status" value="1"/>
</dbReference>
<keyword evidence="3" id="KW-0597">Phosphoprotein</keyword>
<dbReference type="GO" id="GO:0005829">
    <property type="term" value="C:cytosol"/>
    <property type="evidence" value="ECO:0007669"/>
    <property type="project" value="TreeGrafter"/>
</dbReference>
<keyword evidence="2" id="KW-0596">Phosphopantetheine</keyword>
<evidence type="ECO:0000313" key="6">
    <source>
        <dbReference type="Proteomes" id="UP000006023"/>
    </source>
</evidence>
<comment type="cofactor">
    <cofactor evidence="1">
        <name>pantetheine 4'-phosphate</name>
        <dbReference type="ChEBI" id="CHEBI:47942"/>
    </cofactor>
</comment>
<dbReference type="SUPFAM" id="SSF52777">
    <property type="entry name" value="CoA-dependent acyltransferases"/>
    <property type="match status" value="1"/>
</dbReference>
<evidence type="ECO:0000256" key="1">
    <source>
        <dbReference type="ARBA" id="ARBA00001957"/>
    </source>
</evidence>
<dbReference type="GO" id="GO:0008610">
    <property type="term" value="P:lipid biosynthetic process"/>
    <property type="evidence" value="ECO:0007669"/>
    <property type="project" value="UniProtKB-ARBA"/>
</dbReference>
<dbReference type="GO" id="GO:0003824">
    <property type="term" value="F:catalytic activity"/>
    <property type="evidence" value="ECO:0007669"/>
    <property type="project" value="InterPro"/>
</dbReference>
<dbReference type="Gene3D" id="1.10.1200.10">
    <property type="entry name" value="ACP-like"/>
    <property type="match status" value="1"/>
</dbReference>
<proteinExistence type="predicted"/>